<feature type="transmembrane region" description="Helical" evidence="1">
    <location>
        <begin position="23"/>
        <end position="45"/>
    </location>
</feature>
<sequence length="167" mass="19175">MSHFSKITNFVAISTQFVESRRFSIFSLLCIFGSQITKTFFALYLTSNSSSCLEACFADGYLFIPVYMSSFSSFSFSYLTRFNSSRITSQIHTDLRFILVQKSLNLSSSFCPISKNMYILKDIVESDVLDSLPFCPTYSRCRLSLSSLMLSVYHSHFLERVEFYLIA</sequence>
<comment type="caution">
    <text evidence="2">The sequence shown here is derived from an EMBL/GenBank/DDBJ whole genome shotgun (WGS) entry which is preliminary data.</text>
</comment>
<keyword evidence="1" id="KW-0812">Transmembrane</keyword>
<dbReference type="EMBL" id="JABFTP020000042">
    <property type="protein sequence ID" value="KAL3270644.1"/>
    <property type="molecule type" value="Genomic_DNA"/>
</dbReference>
<keyword evidence="1" id="KW-0472">Membrane</keyword>
<accession>A0ABD2MW39</accession>
<evidence type="ECO:0000256" key="1">
    <source>
        <dbReference type="SAM" id="Phobius"/>
    </source>
</evidence>
<evidence type="ECO:0000313" key="2">
    <source>
        <dbReference type="EMBL" id="KAL3270644.1"/>
    </source>
</evidence>
<protein>
    <submittedName>
        <fullName evidence="2">Uncharacterized protein</fullName>
    </submittedName>
</protein>
<keyword evidence="3" id="KW-1185">Reference proteome</keyword>
<name>A0ABD2MW39_9CUCU</name>
<dbReference type="Proteomes" id="UP001516400">
    <property type="component" value="Unassembled WGS sequence"/>
</dbReference>
<keyword evidence="1" id="KW-1133">Transmembrane helix</keyword>
<feature type="transmembrane region" description="Helical" evidence="1">
    <location>
        <begin position="60"/>
        <end position="79"/>
    </location>
</feature>
<proteinExistence type="predicted"/>
<dbReference type="AlphaFoldDB" id="A0ABD2MW39"/>
<gene>
    <name evidence="2" type="ORF">HHI36_021173</name>
</gene>
<evidence type="ECO:0000313" key="3">
    <source>
        <dbReference type="Proteomes" id="UP001516400"/>
    </source>
</evidence>
<reference evidence="2 3" key="1">
    <citation type="journal article" date="2021" name="BMC Biol.">
        <title>Horizontally acquired antibacterial genes associated with adaptive radiation of ladybird beetles.</title>
        <authorList>
            <person name="Li H.S."/>
            <person name="Tang X.F."/>
            <person name="Huang Y.H."/>
            <person name="Xu Z.Y."/>
            <person name="Chen M.L."/>
            <person name="Du X.Y."/>
            <person name="Qiu B.Y."/>
            <person name="Chen P.T."/>
            <person name="Zhang W."/>
            <person name="Slipinski A."/>
            <person name="Escalona H.E."/>
            <person name="Waterhouse R.M."/>
            <person name="Zwick A."/>
            <person name="Pang H."/>
        </authorList>
    </citation>
    <scope>NUCLEOTIDE SEQUENCE [LARGE SCALE GENOMIC DNA]</scope>
    <source>
        <strain evidence="2">SYSU2018</strain>
    </source>
</reference>
<organism evidence="2 3">
    <name type="scientific">Cryptolaemus montrouzieri</name>
    <dbReference type="NCBI Taxonomy" id="559131"/>
    <lineage>
        <taxon>Eukaryota</taxon>
        <taxon>Metazoa</taxon>
        <taxon>Ecdysozoa</taxon>
        <taxon>Arthropoda</taxon>
        <taxon>Hexapoda</taxon>
        <taxon>Insecta</taxon>
        <taxon>Pterygota</taxon>
        <taxon>Neoptera</taxon>
        <taxon>Endopterygota</taxon>
        <taxon>Coleoptera</taxon>
        <taxon>Polyphaga</taxon>
        <taxon>Cucujiformia</taxon>
        <taxon>Coccinelloidea</taxon>
        <taxon>Coccinellidae</taxon>
        <taxon>Scymninae</taxon>
        <taxon>Scymnini</taxon>
        <taxon>Cryptolaemus</taxon>
    </lineage>
</organism>